<dbReference type="PROSITE" id="PS50878">
    <property type="entry name" value="RT_POL"/>
    <property type="match status" value="1"/>
</dbReference>
<feature type="domain" description="Reverse transcriptase" evidence="1">
    <location>
        <begin position="1"/>
        <end position="53"/>
    </location>
</feature>
<accession>A0A564W4U8</accession>
<organism evidence="2 3">
    <name type="scientific">Blautia luti</name>
    <dbReference type="NCBI Taxonomy" id="89014"/>
    <lineage>
        <taxon>Bacteria</taxon>
        <taxon>Bacillati</taxon>
        <taxon>Bacillota</taxon>
        <taxon>Clostridia</taxon>
        <taxon>Lachnospirales</taxon>
        <taxon>Lachnospiraceae</taxon>
        <taxon>Blautia</taxon>
    </lineage>
</organism>
<dbReference type="SUPFAM" id="SSF56672">
    <property type="entry name" value="DNA/RNA polymerases"/>
    <property type="match status" value="1"/>
</dbReference>
<dbReference type="InterPro" id="IPR000477">
    <property type="entry name" value="RT_dom"/>
</dbReference>
<evidence type="ECO:0000313" key="2">
    <source>
        <dbReference type="EMBL" id="VUX39417.1"/>
    </source>
</evidence>
<evidence type="ECO:0000259" key="1">
    <source>
        <dbReference type="PROSITE" id="PS50878"/>
    </source>
</evidence>
<evidence type="ECO:0000313" key="3">
    <source>
        <dbReference type="Proteomes" id="UP000408482"/>
    </source>
</evidence>
<sequence length="169" mass="20794">MFQYENEARKFYQLLIERLKKFGLEIAEDKSRILPFGRYKGTKESFDFLGFTHYNAKSHWGKYCVLHRTSKKKLKIKREEAKKWIWEHMHESIADTIETLNIKLAGHYRYYGIYGNYIGLIKYFVYVRQELWKSKRRRDQSYWLTWKKYREILKIHPLETPKIYVTSAY</sequence>
<name>A0A564W4U8_9FIRM</name>
<dbReference type="Proteomes" id="UP000408482">
    <property type="component" value="Unassembled WGS sequence"/>
</dbReference>
<dbReference type="InterPro" id="IPR043502">
    <property type="entry name" value="DNA/RNA_pol_sf"/>
</dbReference>
<protein>
    <recommendedName>
        <fullName evidence="1">Reverse transcriptase domain-containing protein</fullName>
    </recommendedName>
</protein>
<dbReference type="AlphaFoldDB" id="A0A564W4U8"/>
<reference evidence="2 3" key="1">
    <citation type="submission" date="2019-07" db="EMBL/GenBank/DDBJ databases">
        <authorList>
            <person name="Hibberd C M."/>
            <person name="Gehrig L. J."/>
            <person name="Chang H.-W."/>
            <person name="Venkatesh S."/>
        </authorList>
    </citation>
    <scope>NUCLEOTIDE SEQUENCE [LARGE SCALE GENOMIC DNA]</scope>
    <source>
        <strain evidence="2">Blautia_luti_SSTS_Bg7063</strain>
    </source>
</reference>
<gene>
    <name evidence="2" type="ORF">RSSSTS7063_03705</name>
</gene>
<dbReference type="EMBL" id="CABHNW010000098">
    <property type="protein sequence ID" value="VUX39417.1"/>
    <property type="molecule type" value="Genomic_DNA"/>
</dbReference>
<keyword evidence="3" id="KW-1185">Reference proteome</keyword>
<proteinExistence type="predicted"/>